<dbReference type="RefSeq" id="WP_161858275.1">
    <property type="nucleotide sequence ID" value="NZ_CP047491.1"/>
</dbReference>
<dbReference type="Proteomes" id="UP000563601">
    <property type="component" value="Unassembled WGS sequence"/>
</dbReference>
<keyword evidence="1" id="KW-0963">Cytoplasm</keyword>
<sequence>MKRQKRNPNDRAFHKGYVAAVEGRNHDSCPHDAGSQHQEWVNGWRQGRQDYWSGFGRAALAQRMANM</sequence>
<name>A0A6P1T838_9GAMM</name>
<dbReference type="Proteomes" id="UP000464675">
    <property type="component" value="Chromosome"/>
</dbReference>
<reference evidence="4 5" key="1">
    <citation type="submission" date="2020-01" db="EMBL/GenBank/DDBJ databases">
        <title>The possibility of degradation of plastic by Microbulbifer hydrolyticus IRE-31.</title>
        <authorList>
            <person name="Liu L."/>
        </authorList>
    </citation>
    <scope>NUCLEOTIDE SEQUENCE [LARGE SCALE GENOMIC DNA]</scope>
    <source>
        <strain evidence="4 5">IRE-31</strain>
    </source>
</reference>
<dbReference type="EMBL" id="CP047491">
    <property type="protein sequence ID" value="QHQ38948.1"/>
    <property type="molecule type" value="Genomic_DNA"/>
</dbReference>
<organism evidence="3 6">
    <name type="scientific">Microbulbifer hydrolyticus</name>
    <dbReference type="NCBI Taxonomy" id="48074"/>
    <lineage>
        <taxon>Bacteria</taxon>
        <taxon>Pseudomonadati</taxon>
        <taxon>Pseudomonadota</taxon>
        <taxon>Gammaproteobacteria</taxon>
        <taxon>Cellvibrionales</taxon>
        <taxon>Microbulbiferaceae</taxon>
        <taxon>Microbulbifer</taxon>
    </lineage>
</organism>
<dbReference type="AlphaFoldDB" id="A0A6P1T838"/>
<dbReference type="EMBL" id="JACHHR010000001">
    <property type="protein sequence ID" value="MBB5210585.1"/>
    <property type="molecule type" value="Genomic_DNA"/>
</dbReference>
<keyword evidence="2" id="KW-0810">Translation regulation</keyword>
<keyword evidence="5" id="KW-1185">Reference proteome</keyword>
<evidence type="ECO:0000313" key="4">
    <source>
        <dbReference type="EMBL" id="QHQ38948.1"/>
    </source>
</evidence>
<accession>A0A6P1T838</accession>
<dbReference type="InterPro" id="IPR007040">
    <property type="entry name" value="Ribosome_modulation_factor"/>
</dbReference>
<dbReference type="InterPro" id="IPR023200">
    <property type="entry name" value="RMF_sf"/>
</dbReference>
<dbReference type="GO" id="GO:0006417">
    <property type="term" value="P:regulation of translation"/>
    <property type="evidence" value="ECO:0007669"/>
    <property type="project" value="UniProtKB-KW"/>
</dbReference>
<gene>
    <name evidence="4" type="ORF">GTQ55_08105</name>
    <name evidence="3" type="ORF">HNQ53_000773</name>
</gene>
<protein>
    <submittedName>
        <fullName evidence="3">Ribosome modulation factor</fullName>
    </submittedName>
</protein>
<evidence type="ECO:0000313" key="3">
    <source>
        <dbReference type="EMBL" id="MBB5210585.1"/>
    </source>
</evidence>
<dbReference type="OrthoDB" id="5917763at2"/>
<dbReference type="Gene3D" id="1.10.10.620">
    <property type="entry name" value="ribosome modulation factor like domain"/>
    <property type="match status" value="1"/>
</dbReference>
<evidence type="ECO:0000256" key="2">
    <source>
        <dbReference type="ARBA" id="ARBA00022845"/>
    </source>
</evidence>
<dbReference type="NCBIfam" id="NF011162">
    <property type="entry name" value="PRK14563.1"/>
    <property type="match status" value="1"/>
</dbReference>
<proteinExistence type="predicted"/>
<evidence type="ECO:0000313" key="6">
    <source>
        <dbReference type="Proteomes" id="UP000563601"/>
    </source>
</evidence>
<evidence type="ECO:0000256" key="1">
    <source>
        <dbReference type="ARBA" id="ARBA00022490"/>
    </source>
</evidence>
<dbReference type="Pfam" id="PF04957">
    <property type="entry name" value="RMF"/>
    <property type="match status" value="1"/>
</dbReference>
<dbReference type="NCBIfam" id="NF041886">
    <property type="entry name" value="Rmf_CrpP_fam"/>
    <property type="match status" value="1"/>
</dbReference>
<reference evidence="3 6" key="2">
    <citation type="submission" date="2020-08" db="EMBL/GenBank/DDBJ databases">
        <title>Genomic Encyclopedia of Type Strains, Phase IV (KMG-IV): sequencing the most valuable type-strain genomes for metagenomic binning, comparative biology and taxonomic classification.</title>
        <authorList>
            <person name="Goeker M."/>
        </authorList>
    </citation>
    <scope>NUCLEOTIDE SEQUENCE [LARGE SCALE GENOMIC DNA]</scope>
    <source>
        <strain evidence="3 6">DSM 11525</strain>
    </source>
</reference>
<evidence type="ECO:0000313" key="5">
    <source>
        <dbReference type="Proteomes" id="UP000464675"/>
    </source>
</evidence>